<protein>
    <recommendedName>
        <fullName evidence="2">Cap-specific mRNA (nucleoside-2'-O-)-methyltransferase 2</fullName>
        <ecNumber evidence="1">2.1.1.296</ecNumber>
    </recommendedName>
</protein>
<dbReference type="Pfam" id="PF01728">
    <property type="entry name" value="FtsJ"/>
    <property type="match status" value="1"/>
</dbReference>
<feature type="binding site" evidence="7">
    <location>
        <position position="210"/>
    </location>
    <ligand>
        <name>S-adenosyl-L-methionine</name>
        <dbReference type="ChEBI" id="CHEBI:59789"/>
    </ligand>
</feature>
<name>A0A8J6HJ33_TENMO</name>
<evidence type="ECO:0000256" key="3">
    <source>
        <dbReference type="ARBA" id="ARBA00022603"/>
    </source>
</evidence>
<sequence length="620" mass="72665">MNRSEKIRHLFEKKINFENNENFALPTEAYTCNKWSIPSFQSQKQELNNTKSLLNQFDLEEWSRHTRQRDYSSYVIRFVKQKFQAELVTQAWCKFYECLCNYPVIPKEAINLNFFSSVHLCEAPGAFVSALNHYIASHSLDLQWDWWANSLNPDYEGNSLMEMIPDDRLLRHTYSNWYFGVDFTGNITKYANHVDLVEKLGQRVWLVTADGSVDCSFDPGNQEQYVEFLHYCETLTALALLRTGGTFILKIFTMFEDSTISLLYLLNVVFKKVSIFKPASSKSGNSEVYVICLGYKGKELLEKIWEPLIAPYQIGHFNPTTSLFDLNKIDKDFQNQLLRISEYFMKRQIERISDNIFFFKNGSSVESAKVHQVKVQVAKCYISKYKLKAIPKNRRLVSALDVSHFFQSDTNKFKFENRVVKLEVKSLIPMNVSSEILEVKIGQRIAEVKSSRFCPKDSLDKFVFCNNEVKTSAILYQTIERSVAQTTTIISLDDCNFNTYYEFQRYIFYRIFYSNKNNFLIVRVPFVTNFLVGLMFVLISSYDQVYLHQNGFIVLYDYTGKNLKSAKNLFESVDKTYRSVEECQLFSYDVLQIVSPNVFYNSNFFDFIWNYNNIVFSKFL</sequence>
<evidence type="ECO:0000256" key="4">
    <source>
        <dbReference type="ARBA" id="ARBA00022679"/>
    </source>
</evidence>
<feature type="transmembrane region" description="Helical" evidence="8">
    <location>
        <begin position="520"/>
        <end position="542"/>
    </location>
</feature>
<dbReference type="GO" id="GO:0120550">
    <property type="term" value="F:methyltransferase cap2 activity"/>
    <property type="evidence" value="ECO:0007669"/>
    <property type="project" value="UniProtKB-EC"/>
</dbReference>
<evidence type="ECO:0000256" key="2">
    <source>
        <dbReference type="ARBA" id="ARBA00021134"/>
    </source>
</evidence>
<evidence type="ECO:0000256" key="5">
    <source>
        <dbReference type="ARBA" id="ARBA00022691"/>
    </source>
</evidence>
<evidence type="ECO:0000259" key="9">
    <source>
        <dbReference type="PROSITE" id="PS51614"/>
    </source>
</evidence>
<reference evidence="10" key="2">
    <citation type="submission" date="2021-08" db="EMBL/GenBank/DDBJ databases">
        <authorList>
            <person name="Eriksson T."/>
        </authorList>
    </citation>
    <scope>NUCLEOTIDE SEQUENCE</scope>
    <source>
        <strain evidence="10">Stoneville</strain>
        <tissue evidence="10">Whole head</tissue>
    </source>
</reference>
<dbReference type="Proteomes" id="UP000719412">
    <property type="component" value="Unassembled WGS sequence"/>
</dbReference>
<dbReference type="InterPro" id="IPR025807">
    <property type="entry name" value="Adrift-typ_MeTrfase"/>
</dbReference>
<gene>
    <name evidence="10" type="ORF">GEV33_007772</name>
</gene>
<keyword evidence="11" id="KW-1185">Reference proteome</keyword>
<feature type="binding site" evidence="7">
    <location>
        <position position="144"/>
    </location>
    <ligand>
        <name>S-adenosyl-L-methionine</name>
        <dbReference type="ChEBI" id="CHEBI:59789"/>
    </ligand>
</feature>
<dbReference type="InterPro" id="IPR050851">
    <property type="entry name" value="mRNA_Cap_2O-Ribose_MeTrfase"/>
</dbReference>
<evidence type="ECO:0000256" key="1">
    <source>
        <dbReference type="ARBA" id="ARBA00012770"/>
    </source>
</evidence>
<feature type="domain" description="Adrift-type SAM-dependent 2'-O-MTase" evidence="9">
    <location>
        <begin position="86"/>
        <end position="297"/>
    </location>
</feature>
<comment type="catalytic activity">
    <reaction evidence="6">
        <text>a 5'-end (N(7)-methyl 5'-triphosphoguanosine)-(2'-O-methyl-ribonucleoside)-(ribonucleotide) in mRNA + S-adenosyl-L-methionine = a 5'-end (N(7)-methyl 5'-triphosphoguanosine)-(2'-O-methyl-ribonucleoside)-(2'-O-methyl-ribonucleotide) in mRNA + S-adenosyl-L-homocysteine + H(+)</text>
        <dbReference type="Rhea" id="RHEA:67024"/>
        <dbReference type="Rhea" id="RHEA-COMP:17169"/>
        <dbReference type="Rhea" id="RHEA-COMP:17170"/>
        <dbReference type="ChEBI" id="CHEBI:15378"/>
        <dbReference type="ChEBI" id="CHEBI:57856"/>
        <dbReference type="ChEBI" id="CHEBI:59789"/>
        <dbReference type="ChEBI" id="CHEBI:167612"/>
        <dbReference type="ChEBI" id="CHEBI:167614"/>
        <dbReference type="EC" id="2.1.1.296"/>
    </reaction>
</comment>
<keyword evidence="4 7" id="KW-0808">Transferase</keyword>
<comment type="caution">
    <text evidence="10">The sequence shown here is derived from an EMBL/GenBank/DDBJ whole genome shotgun (WGS) entry which is preliminary data.</text>
</comment>
<dbReference type="InterPro" id="IPR002877">
    <property type="entry name" value="RNA_MeTrfase_FtsJ_dom"/>
</dbReference>
<keyword evidence="5 7" id="KW-0949">S-adenosyl-L-methionine</keyword>
<dbReference type="PROSITE" id="PS51614">
    <property type="entry name" value="SAM_MT_ADRIFT"/>
    <property type="match status" value="1"/>
</dbReference>
<keyword evidence="8" id="KW-1133">Transmembrane helix</keyword>
<evidence type="ECO:0000256" key="6">
    <source>
        <dbReference type="ARBA" id="ARBA00049477"/>
    </source>
</evidence>
<dbReference type="PANTHER" id="PTHR16121:SF2">
    <property type="entry name" value="CAP-SPECIFIC MRNA (NUCLEOSIDE-2'-O-)-METHYLTRANSFERASE 2"/>
    <property type="match status" value="1"/>
</dbReference>
<dbReference type="GO" id="GO:0005737">
    <property type="term" value="C:cytoplasm"/>
    <property type="evidence" value="ECO:0007669"/>
    <property type="project" value="TreeGrafter"/>
</dbReference>
<accession>A0A8J6HJ33</accession>
<feature type="binding site" evidence="7">
    <location>
        <position position="125"/>
    </location>
    <ligand>
        <name>S-adenosyl-L-methionine</name>
        <dbReference type="ChEBI" id="CHEBI:59789"/>
    </ligand>
</feature>
<proteinExistence type="predicted"/>
<dbReference type="SUPFAM" id="SSF53335">
    <property type="entry name" value="S-adenosyl-L-methionine-dependent methyltransferases"/>
    <property type="match status" value="1"/>
</dbReference>
<evidence type="ECO:0000313" key="10">
    <source>
        <dbReference type="EMBL" id="KAH0815021.1"/>
    </source>
</evidence>
<dbReference type="EC" id="2.1.1.296" evidence="1"/>
<reference evidence="10" key="1">
    <citation type="journal article" date="2020" name="J Insects Food Feed">
        <title>The yellow mealworm (Tenebrio molitor) genome: a resource for the emerging insects as food and feed industry.</title>
        <authorList>
            <person name="Eriksson T."/>
            <person name="Andere A."/>
            <person name="Kelstrup H."/>
            <person name="Emery V."/>
            <person name="Picard C."/>
        </authorList>
    </citation>
    <scope>NUCLEOTIDE SEQUENCE</scope>
    <source>
        <strain evidence="10">Stoneville</strain>
        <tissue evidence="10">Whole head</tissue>
    </source>
</reference>
<evidence type="ECO:0000256" key="8">
    <source>
        <dbReference type="SAM" id="Phobius"/>
    </source>
</evidence>
<keyword evidence="3 7" id="KW-0489">Methyltransferase</keyword>
<dbReference type="GO" id="GO:0005634">
    <property type="term" value="C:nucleus"/>
    <property type="evidence" value="ECO:0007669"/>
    <property type="project" value="TreeGrafter"/>
</dbReference>
<dbReference type="AlphaFoldDB" id="A0A8J6HJ33"/>
<dbReference type="InterPro" id="IPR029063">
    <property type="entry name" value="SAM-dependent_MTases_sf"/>
</dbReference>
<dbReference type="Gene3D" id="3.40.50.12760">
    <property type="match status" value="1"/>
</dbReference>
<feature type="active site" description="Proton acceptor" evidence="7">
    <location>
        <position position="250"/>
    </location>
</feature>
<dbReference type="GO" id="GO:0032259">
    <property type="term" value="P:methylation"/>
    <property type="evidence" value="ECO:0007669"/>
    <property type="project" value="UniProtKB-KW"/>
</dbReference>
<dbReference type="GO" id="GO:0006370">
    <property type="term" value="P:7-methylguanosine mRNA capping"/>
    <property type="evidence" value="ECO:0007669"/>
    <property type="project" value="TreeGrafter"/>
</dbReference>
<keyword evidence="8" id="KW-0812">Transmembrane</keyword>
<evidence type="ECO:0000313" key="11">
    <source>
        <dbReference type="Proteomes" id="UP000719412"/>
    </source>
</evidence>
<evidence type="ECO:0000256" key="7">
    <source>
        <dbReference type="PROSITE-ProRule" id="PRU00946"/>
    </source>
</evidence>
<keyword evidence="8" id="KW-0472">Membrane</keyword>
<dbReference type="PANTHER" id="PTHR16121">
    <property type="entry name" value="CAP-SPECIFIC MRNA (NUCLEOSIDE-2'-O-)-METHYLTRANSFERASE 1-RELATED"/>
    <property type="match status" value="1"/>
</dbReference>
<dbReference type="GO" id="GO:0004483">
    <property type="term" value="F:methyltransferase cap1 activity"/>
    <property type="evidence" value="ECO:0007669"/>
    <property type="project" value="UniProtKB-ARBA"/>
</dbReference>
<organism evidence="10 11">
    <name type="scientific">Tenebrio molitor</name>
    <name type="common">Yellow mealworm beetle</name>
    <dbReference type="NCBI Taxonomy" id="7067"/>
    <lineage>
        <taxon>Eukaryota</taxon>
        <taxon>Metazoa</taxon>
        <taxon>Ecdysozoa</taxon>
        <taxon>Arthropoda</taxon>
        <taxon>Hexapoda</taxon>
        <taxon>Insecta</taxon>
        <taxon>Pterygota</taxon>
        <taxon>Neoptera</taxon>
        <taxon>Endopterygota</taxon>
        <taxon>Coleoptera</taxon>
        <taxon>Polyphaga</taxon>
        <taxon>Cucujiformia</taxon>
        <taxon>Tenebrionidae</taxon>
        <taxon>Tenebrio</taxon>
    </lineage>
</organism>
<dbReference type="EMBL" id="JABDTM020023659">
    <property type="protein sequence ID" value="KAH0815021.1"/>
    <property type="molecule type" value="Genomic_DNA"/>
</dbReference>